<keyword evidence="2 11" id="KW-1003">Cell membrane</keyword>
<keyword evidence="11" id="KW-0716">Sensory transduction</keyword>
<evidence type="ECO:0000256" key="5">
    <source>
        <dbReference type="ARBA" id="ARBA00022989"/>
    </source>
</evidence>
<evidence type="ECO:0000256" key="11">
    <source>
        <dbReference type="RuleBase" id="RU363047"/>
    </source>
</evidence>
<name>A0A6P8S2A2_GEOSA</name>
<dbReference type="FunFam" id="1.20.1070.10:FF:000015">
    <property type="entry name" value="Olfactory receptor"/>
    <property type="match status" value="1"/>
</dbReference>
<feature type="transmembrane region" description="Helical" evidence="11">
    <location>
        <begin position="26"/>
        <end position="51"/>
    </location>
</feature>
<dbReference type="Proteomes" id="UP000515159">
    <property type="component" value="Chromosome 8"/>
</dbReference>
<dbReference type="AlphaFoldDB" id="A0A6P8S2A2"/>
<accession>A0A6P8S2A2</accession>
<dbReference type="SUPFAM" id="SSF81321">
    <property type="entry name" value="Family A G protein-coupled receptor-like"/>
    <property type="match status" value="1"/>
</dbReference>
<dbReference type="RefSeq" id="XP_033811837.1">
    <property type="nucleotide sequence ID" value="XM_033955946.1"/>
</dbReference>
<feature type="transmembrane region" description="Helical" evidence="11">
    <location>
        <begin position="132"/>
        <end position="152"/>
    </location>
</feature>
<sequence>MDASNHTTVMEFILLSISVHLEEQPFIAVLLSTMYLVALLGNSLMITLILTDQHLHTPMYFFLSILSVVDMSYSSVIVPKMLSILLSTKKIISFSECITQLYFFVAFGLTEMFLLAVMAYDRYVAICNPMHYTMVMSGKACSFMVAGSWGIAALNSLLHAVLISGLSFCGSNIIHYFFCDIPPLLKLSCSDTSIYEIALFIEASVIGLGPFLCVLISYVHIIATILKVQSSAGRHKAFSTCSSHLTVVSLFYGTIVFNYFCPSSAYSLERDIVITVMYTVVTPMLNPLIYSLRNKEVKGALSRIITKRTCLQNI</sequence>
<comment type="similarity">
    <text evidence="10">Belongs to the G-protein coupled receptor 1 family.</text>
</comment>
<evidence type="ECO:0000256" key="1">
    <source>
        <dbReference type="ARBA" id="ARBA00004651"/>
    </source>
</evidence>
<comment type="subcellular location">
    <subcellularLocation>
        <location evidence="1 11">Cell membrane</location>
        <topology evidence="1 11">Multi-pass membrane protein</topology>
    </subcellularLocation>
</comment>
<evidence type="ECO:0000313" key="13">
    <source>
        <dbReference type="Proteomes" id="UP000515159"/>
    </source>
</evidence>
<dbReference type="GO" id="GO:0005886">
    <property type="term" value="C:plasma membrane"/>
    <property type="evidence" value="ECO:0007669"/>
    <property type="project" value="UniProtKB-SubCell"/>
</dbReference>
<evidence type="ECO:0000256" key="10">
    <source>
        <dbReference type="RuleBase" id="RU000688"/>
    </source>
</evidence>
<dbReference type="InterPro" id="IPR000725">
    <property type="entry name" value="Olfact_rcpt"/>
</dbReference>
<feature type="transmembrane region" description="Helical" evidence="11">
    <location>
        <begin position="57"/>
        <end position="78"/>
    </location>
</feature>
<organism evidence="13 14">
    <name type="scientific">Geotrypetes seraphini</name>
    <name type="common">Gaboon caecilian</name>
    <name type="synonym">Caecilia seraphini</name>
    <dbReference type="NCBI Taxonomy" id="260995"/>
    <lineage>
        <taxon>Eukaryota</taxon>
        <taxon>Metazoa</taxon>
        <taxon>Chordata</taxon>
        <taxon>Craniata</taxon>
        <taxon>Vertebrata</taxon>
        <taxon>Euteleostomi</taxon>
        <taxon>Amphibia</taxon>
        <taxon>Gymnophiona</taxon>
        <taxon>Geotrypetes</taxon>
    </lineage>
</organism>
<feature type="domain" description="G-protein coupled receptors family 1 profile" evidence="12">
    <location>
        <begin position="41"/>
        <end position="290"/>
    </location>
</feature>
<dbReference type="GO" id="GO:0004984">
    <property type="term" value="F:olfactory receptor activity"/>
    <property type="evidence" value="ECO:0007669"/>
    <property type="project" value="InterPro"/>
</dbReference>
<feature type="transmembrane region" description="Helical" evidence="11">
    <location>
        <begin position="238"/>
        <end position="260"/>
    </location>
</feature>
<evidence type="ECO:0000256" key="6">
    <source>
        <dbReference type="ARBA" id="ARBA00023040"/>
    </source>
</evidence>
<dbReference type="PRINTS" id="PR00245">
    <property type="entry name" value="OLFACTORYR"/>
</dbReference>
<dbReference type="InterPro" id="IPR000276">
    <property type="entry name" value="GPCR_Rhodpsn"/>
</dbReference>
<reference evidence="14" key="1">
    <citation type="submission" date="2025-08" db="UniProtKB">
        <authorList>
            <consortium name="RefSeq"/>
        </authorList>
    </citation>
    <scope>IDENTIFICATION</scope>
</reference>
<dbReference type="InterPro" id="IPR050516">
    <property type="entry name" value="Olfactory_GPCR"/>
</dbReference>
<feature type="transmembrane region" description="Helical" evidence="11">
    <location>
        <begin position="99"/>
        <end position="120"/>
    </location>
</feature>
<dbReference type="OrthoDB" id="9444602at2759"/>
<dbReference type="Pfam" id="PF13853">
    <property type="entry name" value="7tm_4"/>
    <property type="match status" value="1"/>
</dbReference>
<keyword evidence="3 10" id="KW-0812">Transmembrane</keyword>
<dbReference type="Gene3D" id="1.20.1070.10">
    <property type="entry name" value="Rhodopsin 7-helix transmembrane proteins"/>
    <property type="match status" value="1"/>
</dbReference>
<keyword evidence="7 11" id="KW-0472">Membrane</keyword>
<dbReference type="GO" id="GO:0004930">
    <property type="term" value="F:G protein-coupled receptor activity"/>
    <property type="evidence" value="ECO:0007669"/>
    <property type="project" value="UniProtKB-KW"/>
</dbReference>
<keyword evidence="6 10" id="KW-0297">G-protein coupled receptor</keyword>
<dbReference type="KEGG" id="gsh:117365470"/>
<keyword evidence="8 10" id="KW-0675">Receptor</keyword>
<feature type="transmembrane region" description="Helical" evidence="11">
    <location>
        <begin position="272"/>
        <end position="292"/>
    </location>
</feature>
<evidence type="ECO:0000313" key="14">
    <source>
        <dbReference type="RefSeq" id="XP_033811837.1"/>
    </source>
</evidence>
<dbReference type="PANTHER" id="PTHR26452">
    <property type="entry name" value="OLFACTORY RECEPTOR"/>
    <property type="match status" value="1"/>
</dbReference>
<dbReference type="PRINTS" id="PR00237">
    <property type="entry name" value="GPCRRHODOPSN"/>
</dbReference>
<evidence type="ECO:0000256" key="3">
    <source>
        <dbReference type="ARBA" id="ARBA00022692"/>
    </source>
</evidence>
<proteinExistence type="inferred from homology"/>
<dbReference type="FunCoup" id="A0A6P8S2A2">
    <property type="interactions" value="287"/>
</dbReference>
<gene>
    <name evidence="14" type="primary">LOC117365470</name>
</gene>
<evidence type="ECO:0000256" key="8">
    <source>
        <dbReference type="ARBA" id="ARBA00023170"/>
    </source>
</evidence>
<evidence type="ECO:0000256" key="7">
    <source>
        <dbReference type="ARBA" id="ARBA00023136"/>
    </source>
</evidence>
<protein>
    <recommendedName>
        <fullName evidence="11">Olfactory receptor</fullName>
    </recommendedName>
</protein>
<dbReference type="InterPro" id="IPR017452">
    <property type="entry name" value="GPCR_Rhodpsn_7TM"/>
</dbReference>
<keyword evidence="9 10" id="KW-0807">Transducer</keyword>
<keyword evidence="4 11" id="KW-0552">Olfaction</keyword>
<dbReference type="PROSITE" id="PS50262">
    <property type="entry name" value="G_PROTEIN_RECEP_F1_2"/>
    <property type="match status" value="1"/>
</dbReference>
<dbReference type="InParanoid" id="A0A6P8S2A2"/>
<dbReference type="GeneID" id="117365470"/>
<evidence type="ECO:0000259" key="12">
    <source>
        <dbReference type="PROSITE" id="PS50262"/>
    </source>
</evidence>
<evidence type="ECO:0000256" key="2">
    <source>
        <dbReference type="ARBA" id="ARBA00022475"/>
    </source>
</evidence>
<evidence type="ECO:0000256" key="9">
    <source>
        <dbReference type="ARBA" id="ARBA00023224"/>
    </source>
</evidence>
<dbReference type="PROSITE" id="PS00237">
    <property type="entry name" value="G_PROTEIN_RECEP_F1_1"/>
    <property type="match status" value="1"/>
</dbReference>
<dbReference type="CDD" id="cd15235">
    <property type="entry name" value="7tmA_OR1A-like"/>
    <property type="match status" value="1"/>
</dbReference>
<keyword evidence="13" id="KW-1185">Reference proteome</keyword>
<keyword evidence="5 11" id="KW-1133">Transmembrane helix</keyword>
<feature type="transmembrane region" description="Helical" evidence="11">
    <location>
        <begin position="198"/>
        <end position="226"/>
    </location>
</feature>
<evidence type="ECO:0000256" key="4">
    <source>
        <dbReference type="ARBA" id="ARBA00022725"/>
    </source>
</evidence>